<reference evidence="3 4" key="1">
    <citation type="submission" date="2018-04" db="EMBL/GenBank/DDBJ databases">
        <authorList>
            <person name="Huttner S."/>
            <person name="Dainat J."/>
        </authorList>
    </citation>
    <scope>NUCLEOTIDE SEQUENCE [LARGE SCALE GENOMIC DNA]</scope>
</reference>
<dbReference type="GO" id="GO:0003700">
    <property type="term" value="F:DNA-binding transcription factor activity"/>
    <property type="evidence" value="ECO:0007669"/>
    <property type="project" value="InterPro"/>
</dbReference>
<feature type="compositionally biased region" description="Acidic residues" evidence="1">
    <location>
        <begin position="270"/>
        <end position="282"/>
    </location>
</feature>
<evidence type="ECO:0000259" key="2">
    <source>
        <dbReference type="PROSITE" id="PS00036"/>
    </source>
</evidence>
<gene>
    <name evidence="3" type="ORF">TT172_LOCUS803</name>
</gene>
<evidence type="ECO:0000256" key="1">
    <source>
        <dbReference type="SAM" id="MobiDB-lite"/>
    </source>
</evidence>
<feature type="region of interest" description="Disordered" evidence="1">
    <location>
        <begin position="169"/>
        <end position="251"/>
    </location>
</feature>
<dbReference type="InterPro" id="IPR046347">
    <property type="entry name" value="bZIP_sf"/>
</dbReference>
<dbReference type="SMART" id="SM00338">
    <property type="entry name" value="BRLZ"/>
    <property type="match status" value="1"/>
</dbReference>
<protein>
    <submittedName>
        <fullName evidence="3">7d4e337b-88b8-4f83-85f3-5c4583de4e3a</fullName>
    </submittedName>
</protein>
<name>A0A446B791_9PEZI</name>
<feature type="region of interest" description="Disordered" evidence="1">
    <location>
        <begin position="264"/>
        <end position="330"/>
    </location>
</feature>
<organism evidence="3 4">
    <name type="scientific">Thermothielavioides terrestris</name>
    <dbReference type="NCBI Taxonomy" id="2587410"/>
    <lineage>
        <taxon>Eukaryota</taxon>
        <taxon>Fungi</taxon>
        <taxon>Dikarya</taxon>
        <taxon>Ascomycota</taxon>
        <taxon>Pezizomycotina</taxon>
        <taxon>Sordariomycetes</taxon>
        <taxon>Sordariomycetidae</taxon>
        <taxon>Sordariales</taxon>
        <taxon>Chaetomiaceae</taxon>
        <taxon>Thermothielavioides</taxon>
    </lineage>
</organism>
<dbReference type="InterPro" id="IPR004827">
    <property type="entry name" value="bZIP"/>
</dbReference>
<dbReference type="Proteomes" id="UP000289323">
    <property type="component" value="Unassembled WGS sequence"/>
</dbReference>
<feature type="domain" description="BZIP" evidence="2">
    <location>
        <begin position="319"/>
        <end position="334"/>
    </location>
</feature>
<sequence length="425" mass="44679">MAHLRVAGCDFSTPPFAEASVETQDFVSPKHPPQPPPPYSDAAAAFFAGRAFEADGSRDSVVPFLQTTMPLEWPQHIAAASPEHLRQTMAPDQYWSQQLSLGAASIGMDSLSPGLSPLAAVPWAQPDGLPAVCGSSTQLNHATNYPLTPLVVDPTPSLHPYAPPQLRGPIQIPEHGLPPTGEYESVISRKRRRRPHADAAEGTGKRKRGRSPIPARDPNADLPRCLPSRRTSISDPGSHFPSPAHSATGSSFAAADDAGYYRLSGSSLADSDDNCDEDDAEDGDHQHHNPQPGPNHTATTAATTATTTGTGTHAHTSDRNRDRNRAAASRYRAKTQAASARLEAAERAASARHAALAARAGQLRDEVFALKSELLRHAGAGCGCPLIRGYLERAAVRAWRGGVIGGGGGGGCEGKEGGGKGEAWG</sequence>
<feature type="compositionally biased region" description="Basic and acidic residues" evidence="1">
    <location>
        <begin position="315"/>
        <end position="325"/>
    </location>
</feature>
<dbReference type="PROSITE" id="PS00036">
    <property type="entry name" value="BZIP_BASIC"/>
    <property type="match status" value="1"/>
</dbReference>
<dbReference type="EMBL" id="OUUZ01000001">
    <property type="protein sequence ID" value="SPQ18384.1"/>
    <property type="molecule type" value="Genomic_DNA"/>
</dbReference>
<dbReference type="SUPFAM" id="SSF57959">
    <property type="entry name" value="Leucine zipper domain"/>
    <property type="match status" value="1"/>
</dbReference>
<accession>A0A446B791</accession>
<feature type="compositionally biased region" description="Low complexity" evidence="1">
    <location>
        <begin position="294"/>
        <end position="314"/>
    </location>
</feature>
<evidence type="ECO:0000313" key="3">
    <source>
        <dbReference type="EMBL" id="SPQ18384.1"/>
    </source>
</evidence>
<evidence type="ECO:0000313" key="4">
    <source>
        <dbReference type="Proteomes" id="UP000289323"/>
    </source>
</evidence>
<dbReference type="Gene3D" id="1.20.5.170">
    <property type="match status" value="1"/>
</dbReference>
<proteinExistence type="predicted"/>
<dbReference type="AlphaFoldDB" id="A0A446B791"/>